<dbReference type="InterPro" id="IPR001611">
    <property type="entry name" value="Leu-rich_rpt"/>
</dbReference>
<dbReference type="PANTHER" id="PTHR24109">
    <property type="entry name" value="LEUCINE-RICH REPEAT-CONTAINING PROTEIN 31"/>
    <property type="match status" value="1"/>
</dbReference>
<evidence type="ECO:0000313" key="1">
    <source>
        <dbReference type="Proteomes" id="UP000694845"/>
    </source>
</evidence>
<dbReference type="GeneID" id="110990857"/>
<dbReference type="OrthoDB" id="5855206at2759"/>
<dbReference type="PANTHER" id="PTHR24109:SF3">
    <property type="entry name" value="LEUCINE-RICH REPEAT-CONTAINING PROTEIN 31"/>
    <property type="match status" value="1"/>
</dbReference>
<dbReference type="Pfam" id="PF13516">
    <property type="entry name" value="LRR_6"/>
    <property type="match status" value="1"/>
</dbReference>
<dbReference type="SMART" id="SM00367">
    <property type="entry name" value="LRR_CC"/>
    <property type="match status" value="3"/>
</dbReference>
<dbReference type="InterPro" id="IPR032675">
    <property type="entry name" value="LRR_dom_sf"/>
</dbReference>
<dbReference type="OMA" id="YSTMAYE"/>
<dbReference type="KEGG" id="aplc:110990857"/>
<protein>
    <submittedName>
        <fullName evidence="2">Ribonuclease inhibitor-like</fullName>
    </submittedName>
</protein>
<keyword evidence="1" id="KW-1185">Reference proteome</keyword>
<sequence length="292" mass="31816">MVAPVMKSLCDLAKLVSLDLLNHNLDDTAALWGMHLKELKPLQRLYLSSCSLNGQDMIHVAESLKDLPNFAGLDVSCNNLGGTAASWGMHLKELKALQRLNLRNCSLNGQDMVHVAESLKDLPNFAGLDVSCNNLRGTAASWGMHLKDLEPLQRLDLRGCSLNGQDMVHAAEALRDLPNLVSLDVSGNNLGGTAASWGMYLKELKPLQELDLSSCSLNGQDMVHVAKSLEELPNLVTLVVSDNADLAGTATSWCLPLKHAKALRDLELYSCELTEEDKKHLHGALGNLDEMF</sequence>
<organism evidence="1 2">
    <name type="scientific">Acanthaster planci</name>
    <name type="common">Crown-of-thorns starfish</name>
    <dbReference type="NCBI Taxonomy" id="133434"/>
    <lineage>
        <taxon>Eukaryota</taxon>
        <taxon>Metazoa</taxon>
        <taxon>Echinodermata</taxon>
        <taxon>Eleutherozoa</taxon>
        <taxon>Asterozoa</taxon>
        <taxon>Asteroidea</taxon>
        <taxon>Valvatacea</taxon>
        <taxon>Valvatida</taxon>
        <taxon>Acanthasteridae</taxon>
        <taxon>Acanthaster</taxon>
    </lineage>
</organism>
<dbReference type="AlphaFoldDB" id="A0A8B8A3X9"/>
<dbReference type="SMART" id="SM00368">
    <property type="entry name" value="LRR_RI"/>
    <property type="match status" value="5"/>
</dbReference>
<dbReference type="Gene3D" id="3.80.10.10">
    <property type="entry name" value="Ribonuclease Inhibitor"/>
    <property type="match status" value="2"/>
</dbReference>
<dbReference type="InterPro" id="IPR006553">
    <property type="entry name" value="Leu-rich_rpt_Cys-con_subtyp"/>
</dbReference>
<reference evidence="2" key="1">
    <citation type="submission" date="2025-08" db="UniProtKB">
        <authorList>
            <consortium name="RefSeq"/>
        </authorList>
    </citation>
    <scope>IDENTIFICATION</scope>
</reference>
<dbReference type="InterPro" id="IPR042419">
    <property type="entry name" value="LRC31"/>
</dbReference>
<dbReference type="SUPFAM" id="SSF52047">
    <property type="entry name" value="RNI-like"/>
    <property type="match status" value="1"/>
</dbReference>
<name>A0A8B8A3X9_ACAPL</name>
<dbReference type="Pfam" id="PF00560">
    <property type="entry name" value="LRR_1"/>
    <property type="match status" value="1"/>
</dbReference>
<gene>
    <name evidence="2" type="primary">LOC110990857</name>
</gene>
<evidence type="ECO:0000313" key="2">
    <source>
        <dbReference type="RefSeq" id="XP_022111635.1"/>
    </source>
</evidence>
<proteinExistence type="predicted"/>
<dbReference type="Proteomes" id="UP000694845">
    <property type="component" value="Unplaced"/>
</dbReference>
<dbReference type="RefSeq" id="XP_022111635.1">
    <property type="nucleotide sequence ID" value="XM_022255943.1"/>
</dbReference>
<accession>A0A8B8A3X9</accession>